<dbReference type="Proteomes" id="UP001500842">
    <property type="component" value="Unassembled WGS sequence"/>
</dbReference>
<sequence length="372" mass="37999">MLGAATSPFVRQASGGLYALTSRAILDAITAAGVEPGEIEAVYVGNVFGPSGVVPRVLRDAGITGVPSLRLEAACASGTLAAHQAVRDVVAGRHRTVLALGVEMMSELFDGPIVPERTDPEGSLGLPLPGLYALQAHRYLSVHGLDVADIARVAVKNRAQGALNPAAQKRTPVTLEQVLGSRPIAEPLTLDQCCPVGDGAAAAVIGLSRRADDVLVTGTGWSSGLAWPGVDDLPWGMASVTRAAEEAFAASRRSAPEVDVLEVHDAFTIGEVLTVEALGLCAPGTAPRLLADGELGPGGRWPVNTSGGLLSRGHALGATGVAQIAEVYEQLTGRSGERQVAAPRIGLVETMGGGASGLDGNTAVVMVLEAQQ</sequence>
<dbReference type="SUPFAM" id="SSF53901">
    <property type="entry name" value="Thiolase-like"/>
    <property type="match status" value="2"/>
</dbReference>
<dbReference type="InterPro" id="IPR020616">
    <property type="entry name" value="Thiolase_N"/>
</dbReference>
<organism evidence="3 4">
    <name type="scientific">Nocardioides humi</name>
    <dbReference type="NCBI Taxonomy" id="449461"/>
    <lineage>
        <taxon>Bacteria</taxon>
        <taxon>Bacillati</taxon>
        <taxon>Actinomycetota</taxon>
        <taxon>Actinomycetes</taxon>
        <taxon>Propionibacteriales</taxon>
        <taxon>Nocardioidaceae</taxon>
        <taxon>Nocardioides</taxon>
    </lineage>
</organism>
<keyword evidence="4" id="KW-1185">Reference proteome</keyword>
<name>A0ABN2A7M0_9ACTN</name>
<protein>
    <submittedName>
        <fullName evidence="3">Thiolase family protein</fullName>
    </submittedName>
</protein>
<comment type="caution">
    <text evidence="3">The sequence shown here is derived from an EMBL/GenBank/DDBJ whole genome shotgun (WGS) entry which is preliminary data.</text>
</comment>
<accession>A0ABN2A7M0</accession>
<evidence type="ECO:0000259" key="2">
    <source>
        <dbReference type="Pfam" id="PF22691"/>
    </source>
</evidence>
<dbReference type="InterPro" id="IPR055140">
    <property type="entry name" value="Thiolase_C_2"/>
</dbReference>
<reference evidence="3 4" key="1">
    <citation type="journal article" date="2019" name="Int. J. Syst. Evol. Microbiol.">
        <title>The Global Catalogue of Microorganisms (GCM) 10K type strain sequencing project: providing services to taxonomists for standard genome sequencing and annotation.</title>
        <authorList>
            <consortium name="The Broad Institute Genomics Platform"/>
            <consortium name="The Broad Institute Genome Sequencing Center for Infectious Disease"/>
            <person name="Wu L."/>
            <person name="Ma J."/>
        </authorList>
    </citation>
    <scope>NUCLEOTIDE SEQUENCE [LARGE SCALE GENOMIC DNA]</scope>
    <source>
        <strain evidence="3 4">JCM 14942</strain>
    </source>
</reference>
<evidence type="ECO:0000313" key="4">
    <source>
        <dbReference type="Proteomes" id="UP001500842"/>
    </source>
</evidence>
<evidence type="ECO:0000313" key="3">
    <source>
        <dbReference type="EMBL" id="GAA1512675.1"/>
    </source>
</evidence>
<dbReference type="EMBL" id="BAAAOR010000014">
    <property type="protein sequence ID" value="GAA1512675.1"/>
    <property type="molecule type" value="Genomic_DNA"/>
</dbReference>
<evidence type="ECO:0000259" key="1">
    <source>
        <dbReference type="Pfam" id="PF00108"/>
    </source>
</evidence>
<dbReference type="InterPro" id="IPR002155">
    <property type="entry name" value="Thiolase"/>
</dbReference>
<gene>
    <name evidence="3" type="ORF">GCM10009788_16540</name>
</gene>
<dbReference type="PANTHER" id="PTHR42870:SF1">
    <property type="entry name" value="NON-SPECIFIC LIPID-TRANSFER PROTEIN-LIKE 2"/>
    <property type="match status" value="1"/>
</dbReference>
<dbReference type="CDD" id="cd00829">
    <property type="entry name" value="SCP-x_thiolase"/>
    <property type="match status" value="1"/>
</dbReference>
<dbReference type="Gene3D" id="3.40.47.10">
    <property type="match status" value="1"/>
</dbReference>
<feature type="domain" description="Thiolase N-terminal" evidence="1">
    <location>
        <begin position="19"/>
        <end position="169"/>
    </location>
</feature>
<dbReference type="PANTHER" id="PTHR42870">
    <property type="entry name" value="ACETYL-COA C-ACETYLTRANSFERASE"/>
    <property type="match status" value="1"/>
</dbReference>
<proteinExistence type="predicted"/>
<dbReference type="Pfam" id="PF22691">
    <property type="entry name" value="Thiolase_C_1"/>
    <property type="match status" value="1"/>
</dbReference>
<dbReference type="InterPro" id="IPR016039">
    <property type="entry name" value="Thiolase-like"/>
</dbReference>
<feature type="domain" description="Thiolase C-terminal" evidence="2">
    <location>
        <begin position="237"/>
        <end position="356"/>
    </location>
</feature>
<dbReference type="Pfam" id="PF00108">
    <property type="entry name" value="Thiolase_N"/>
    <property type="match status" value="1"/>
</dbReference>
<dbReference type="PIRSF" id="PIRSF000429">
    <property type="entry name" value="Ac-CoA_Ac_transf"/>
    <property type="match status" value="1"/>
</dbReference>